<accession>A0A9D4UNI1</accession>
<dbReference type="AlphaFoldDB" id="A0A9D4UNI1"/>
<comment type="caution">
    <text evidence="1">The sequence shown here is derived from an EMBL/GenBank/DDBJ whole genome shotgun (WGS) entry which is preliminary data.</text>
</comment>
<dbReference type="Proteomes" id="UP000886520">
    <property type="component" value="Chromosome 14"/>
</dbReference>
<evidence type="ECO:0000313" key="2">
    <source>
        <dbReference type="Proteomes" id="UP000886520"/>
    </source>
</evidence>
<organism evidence="1 2">
    <name type="scientific">Adiantum capillus-veneris</name>
    <name type="common">Maidenhair fern</name>
    <dbReference type="NCBI Taxonomy" id="13818"/>
    <lineage>
        <taxon>Eukaryota</taxon>
        <taxon>Viridiplantae</taxon>
        <taxon>Streptophyta</taxon>
        <taxon>Embryophyta</taxon>
        <taxon>Tracheophyta</taxon>
        <taxon>Polypodiopsida</taxon>
        <taxon>Polypodiidae</taxon>
        <taxon>Polypodiales</taxon>
        <taxon>Pteridineae</taxon>
        <taxon>Pteridaceae</taxon>
        <taxon>Vittarioideae</taxon>
        <taxon>Adiantum</taxon>
    </lineage>
</organism>
<keyword evidence="2" id="KW-1185">Reference proteome</keyword>
<protein>
    <submittedName>
        <fullName evidence="1">Uncharacterized protein</fullName>
    </submittedName>
</protein>
<evidence type="ECO:0000313" key="1">
    <source>
        <dbReference type="EMBL" id="KAI5070707.1"/>
    </source>
</evidence>
<gene>
    <name evidence="1" type="ORF">GOP47_0015050</name>
</gene>
<proteinExistence type="predicted"/>
<dbReference type="OrthoDB" id="1967095at2759"/>
<dbReference type="EMBL" id="JABFUD020000014">
    <property type="protein sequence ID" value="KAI5070707.1"/>
    <property type="molecule type" value="Genomic_DNA"/>
</dbReference>
<name>A0A9D4UNI1_ADICA</name>
<sequence>MSVAVMEMEMEMVIFEALSMVEKRGDPCAEIHAAGLSSEVCMAMGMQKPKFSSPSSILDSLLDMALMRFMPRHMEVEMGEAFLATVDAKELEMMMVMLKPVNAHNDKGEEDFISIDMETEMVLQQHMDV</sequence>
<reference evidence="1" key="1">
    <citation type="submission" date="2021-01" db="EMBL/GenBank/DDBJ databases">
        <title>Adiantum capillus-veneris genome.</title>
        <authorList>
            <person name="Fang Y."/>
            <person name="Liao Q."/>
        </authorList>
    </citation>
    <scope>NUCLEOTIDE SEQUENCE</scope>
    <source>
        <strain evidence="1">H3</strain>
        <tissue evidence="1">Leaf</tissue>
    </source>
</reference>